<feature type="transmembrane region" description="Helical" evidence="1">
    <location>
        <begin position="21"/>
        <end position="38"/>
    </location>
</feature>
<proteinExistence type="predicted"/>
<feature type="transmembrane region" description="Helical" evidence="1">
    <location>
        <begin position="74"/>
        <end position="94"/>
    </location>
</feature>
<dbReference type="Proteomes" id="UP000001351">
    <property type="component" value="Chromosome"/>
</dbReference>
<reference evidence="3 4" key="1">
    <citation type="journal article" date="2011" name="Mol. Biol. Evol.">
        <title>Comparative genomic analysis of fruiting body formation in Myxococcales.</title>
        <authorList>
            <person name="Huntley S."/>
            <person name="Hamann N."/>
            <person name="Wegener-Feldbrugge S."/>
            <person name="Treuner-Lange A."/>
            <person name="Kube M."/>
            <person name="Reinhardt R."/>
            <person name="Klages S."/>
            <person name="Muller R."/>
            <person name="Ronning C.M."/>
            <person name="Nierman W.C."/>
            <person name="Sogaard-Andersen L."/>
        </authorList>
    </citation>
    <scope>NUCLEOTIDE SEQUENCE [LARGE SCALE GENOMIC DNA]</scope>
    <source>
        <strain evidence="3 4">DW4/3-1</strain>
    </source>
</reference>
<organism evidence="3 4">
    <name type="scientific">Stigmatella aurantiaca (strain DW4/3-1)</name>
    <dbReference type="NCBI Taxonomy" id="378806"/>
    <lineage>
        <taxon>Bacteria</taxon>
        <taxon>Pseudomonadati</taxon>
        <taxon>Myxococcota</taxon>
        <taxon>Myxococcia</taxon>
        <taxon>Myxococcales</taxon>
        <taxon>Cystobacterineae</taxon>
        <taxon>Archangiaceae</taxon>
        <taxon>Stigmatella</taxon>
    </lineage>
</organism>
<dbReference type="KEGG" id="sur:STAUR_8284"/>
<evidence type="ECO:0000259" key="2">
    <source>
        <dbReference type="Pfam" id="PF00487"/>
    </source>
</evidence>
<evidence type="ECO:0000313" key="4">
    <source>
        <dbReference type="Proteomes" id="UP000001351"/>
    </source>
</evidence>
<evidence type="ECO:0000313" key="3">
    <source>
        <dbReference type="EMBL" id="ADO76038.1"/>
    </source>
</evidence>
<feature type="transmembrane region" description="Helical" evidence="1">
    <location>
        <begin position="190"/>
        <end position="211"/>
    </location>
</feature>
<feature type="domain" description="Fatty acid desaturase" evidence="2">
    <location>
        <begin position="44"/>
        <end position="273"/>
    </location>
</feature>
<dbReference type="AlphaFoldDB" id="E3FWD2"/>
<keyword evidence="4" id="KW-1185">Reference proteome</keyword>
<accession>E3FWD2</accession>
<sequence>MNIQVGYSTAPMLRFSADRRTLLWCAAMPVVALSMYANPALIPWLSPVACYLALSAGVMAHNHNHCPTFKNRSLNNGFGMWLSIFYGYPTFAWIPTHNLNHHKFVNKAGDATITWRYTNRHTGWVAFSYFFVSSYFQSDPIKAFIRKARTNNPALFRQIVTQYSVWAGIHLMLLGLAIAMHGPLPGFKVWGFAFLAPALFALWTIMFFNYIQHVHTDPWSEHNHSRSFVGKVINFMLFNNGLHAAHHEMPGAHWSTLWEAHAKIAPQIDPALRTHSFFAFCFRNYVLAPFFPRFGTKQIGRAPFEPPTGEKVDVAFGDELQAVESGINAARV</sequence>
<dbReference type="InterPro" id="IPR005804">
    <property type="entry name" value="FA_desaturase_dom"/>
</dbReference>
<name>E3FWD2_STIAD</name>
<dbReference type="eggNOG" id="COG3239">
    <property type="taxonomic scope" value="Bacteria"/>
</dbReference>
<dbReference type="Pfam" id="PF00487">
    <property type="entry name" value="FA_desaturase"/>
    <property type="match status" value="1"/>
</dbReference>
<keyword evidence="1" id="KW-0812">Transmembrane</keyword>
<dbReference type="STRING" id="378806.STAUR_8284"/>
<keyword evidence="1" id="KW-0472">Membrane</keyword>
<dbReference type="GO" id="GO:0006629">
    <property type="term" value="P:lipid metabolic process"/>
    <property type="evidence" value="ECO:0007669"/>
    <property type="project" value="InterPro"/>
</dbReference>
<protein>
    <submittedName>
        <fullName evidence="3">Fatty acid desaturase family protein</fullName>
    </submittedName>
</protein>
<keyword evidence="1" id="KW-1133">Transmembrane helix</keyword>
<gene>
    <name evidence="3" type="ordered locus">STAUR_8284</name>
</gene>
<dbReference type="EMBL" id="CP002271">
    <property type="protein sequence ID" value="ADO76038.1"/>
    <property type="molecule type" value="Genomic_DNA"/>
</dbReference>
<evidence type="ECO:0000256" key="1">
    <source>
        <dbReference type="SAM" id="Phobius"/>
    </source>
</evidence>
<feature type="transmembrane region" description="Helical" evidence="1">
    <location>
        <begin position="165"/>
        <end position="184"/>
    </location>
</feature>
<dbReference type="HOGENOM" id="CLU_072360_0_0_7"/>